<comment type="caution">
    <text evidence="1">The sequence shown here is derived from an EMBL/GenBank/DDBJ whole genome shotgun (WGS) entry which is preliminary data.</text>
</comment>
<evidence type="ECO:0000313" key="2">
    <source>
        <dbReference type="Proteomes" id="UP000033684"/>
    </source>
</evidence>
<name>A0A0F3IKD5_9GAMM</name>
<accession>A0A0F3IKD5</accession>
<gene>
    <name evidence="1" type="ORF">VZ94_07630</name>
</gene>
<dbReference type="Proteomes" id="UP000033684">
    <property type="component" value="Unassembled WGS sequence"/>
</dbReference>
<proteinExistence type="predicted"/>
<reference evidence="2" key="1">
    <citation type="submission" date="2015-03" db="EMBL/GenBank/DDBJ databases">
        <title>Draft genome sequence of a novel methanotroph (Sn10-6) isolated from flooded ricefield rhizosphere in India.</title>
        <authorList>
            <person name="Pandit P.S."/>
            <person name="Pore S.D."/>
            <person name="Arora P."/>
            <person name="Kapse N.G."/>
            <person name="Dhakephalkar P.K."/>
            <person name="Rahalkar M.C."/>
        </authorList>
    </citation>
    <scope>NUCLEOTIDE SEQUENCE [LARGE SCALE GENOMIC DNA]</scope>
    <source>
        <strain evidence="2">Sn10-6</strain>
    </source>
</reference>
<dbReference type="OrthoDB" id="7069202at2"/>
<dbReference type="AlphaFoldDB" id="A0A0F3IKD5"/>
<protein>
    <recommendedName>
        <fullName evidence="3">DUF104 domain-containing protein</fullName>
    </recommendedName>
</protein>
<keyword evidence="2" id="KW-1185">Reference proteome</keyword>
<dbReference type="RefSeq" id="WP_045778776.1">
    <property type="nucleotide sequence ID" value="NZ_LAJX01000069.1"/>
</dbReference>
<sequence length="62" mass="6885">MHTTINGIYDNGKVTLEELPPSEKRMKVLVTFVDEEIQPSLNSITLAALQAIEQGFDGKKPK</sequence>
<evidence type="ECO:0000313" key="1">
    <source>
        <dbReference type="EMBL" id="KJV07008.1"/>
    </source>
</evidence>
<dbReference type="EMBL" id="LAJX01000069">
    <property type="protein sequence ID" value="KJV07008.1"/>
    <property type="molecule type" value="Genomic_DNA"/>
</dbReference>
<reference evidence="1 2" key="2">
    <citation type="journal article" date="2016" name="Microb. Ecol.">
        <title>Genome Characteristics of a Novel Type I Methanotroph (Sn10-6) Isolated from a Flooded Indian Rice Field.</title>
        <authorList>
            <person name="Rahalkar M.C."/>
            <person name="Pandit P.S."/>
            <person name="Dhakephalkar P.K."/>
            <person name="Pore S."/>
            <person name="Arora P."/>
            <person name="Kapse N."/>
        </authorList>
    </citation>
    <scope>NUCLEOTIDE SEQUENCE [LARGE SCALE GENOMIC DNA]</scope>
    <source>
        <strain evidence="1 2">Sn10-6</strain>
    </source>
</reference>
<evidence type="ECO:0008006" key="3">
    <source>
        <dbReference type="Google" id="ProtNLM"/>
    </source>
</evidence>
<organism evidence="1 2">
    <name type="scientific">Methylocucumis oryzae</name>
    <dbReference type="NCBI Taxonomy" id="1632867"/>
    <lineage>
        <taxon>Bacteria</taxon>
        <taxon>Pseudomonadati</taxon>
        <taxon>Pseudomonadota</taxon>
        <taxon>Gammaproteobacteria</taxon>
        <taxon>Methylococcales</taxon>
        <taxon>Methylococcaceae</taxon>
        <taxon>Methylocucumis</taxon>
    </lineage>
</organism>